<organism evidence="2 3">
    <name type="scientific">Colletotrichum musicola</name>
    <dbReference type="NCBI Taxonomy" id="2175873"/>
    <lineage>
        <taxon>Eukaryota</taxon>
        <taxon>Fungi</taxon>
        <taxon>Dikarya</taxon>
        <taxon>Ascomycota</taxon>
        <taxon>Pezizomycotina</taxon>
        <taxon>Sordariomycetes</taxon>
        <taxon>Hypocreomycetidae</taxon>
        <taxon>Glomerellales</taxon>
        <taxon>Glomerellaceae</taxon>
        <taxon>Colletotrichum</taxon>
        <taxon>Colletotrichum orchidearum species complex</taxon>
    </lineage>
</organism>
<dbReference type="Proteomes" id="UP000639643">
    <property type="component" value="Unassembled WGS sequence"/>
</dbReference>
<feature type="region of interest" description="Disordered" evidence="1">
    <location>
        <begin position="1"/>
        <end position="30"/>
    </location>
</feature>
<name>A0A8H6MHY4_9PEZI</name>
<evidence type="ECO:0000313" key="2">
    <source>
        <dbReference type="EMBL" id="KAF6782190.1"/>
    </source>
</evidence>
<accession>A0A8H6MHY4</accession>
<proteinExistence type="predicted"/>
<dbReference type="EMBL" id="WIGM01002251">
    <property type="protein sequence ID" value="KAF6782190.1"/>
    <property type="molecule type" value="Genomic_DNA"/>
</dbReference>
<keyword evidence="3" id="KW-1185">Reference proteome</keyword>
<dbReference type="AlphaFoldDB" id="A0A8H6MHY4"/>
<reference evidence="2" key="1">
    <citation type="journal article" date="2020" name="Phytopathology">
        <title>Genome Sequence Resources of Colletotrichum truncatum, C. plurivorum, C. musicola, and C. sojae: Four Species Pathogenic to Soybean (Glycine max).</title>
        <authorList>
            <person name="Rogerio F."/>
            <person name="Boufleur T.R."/>
            <person name="Ciampi-Guillardi M."/>
            <person name="Sukno S.A."/>
            <person name="Thon M.R."/>
            <person name="Massola Junior N.S."/>
            <person name="Baroncelli R."/>
        </authorList>
    </citation>
    <scope>NUCLEOTIDE SEQUENCE</scope>
    <source>
        <strain evidence="2">LFN0074</strain>
    </source>
</reference>
<evidence type="ECO:0000313" key="3">
    <source>
        <dbReference type="Proteomes" id="UP000639643"/>
    </source>
</evidence>
<sequence>MAKGHTASFHNNGHNGRRRLTMPSRLPNAW</sequence>
<protein>
    <submittedName>
        <fullName evidence="2">Uncharacterized protein</fullName>
    </submittedName>
</protein>
<comment type="caution">
    <text evidence="2">The sequence shown here is derived from an EMBL/GenBank/DDBJ whole genome shotgun (WGS) entry which is preliminary data.</text>
</comment>
<gene>
    <name evidence="2" type="ORF">CMUS01_16729</name>
</gene>
<evidence type="ECO:0000256" key="1">
    <source>
        <dbReference type="SAM" id="MobiDB-lite"/>
    </source>
</evidence>